<name>A0AAP2G5X3_9BACT</name>
<dbReference type="PANTHER" id="PTHR45947">
    <property type="entry name" value="SULFOQUINOVOSYL TRANSFERASE SQD2"/>
    <property type="match status" value="1"/>
</dbReference>
<evidence type="ECO:0000256" key="1">
    <source>
        <dbReference type="SAM" id="Coils"/>
    </source>
</evidence>
<dbReference type="SUPFAM" id="SSF53756">
    <property type="entry name" value="UDP-Glycosyltransferase/glycogen phosphorylase"/>
    <property type="match status" value="1"/>
</dbReference>
<dbReference type="Proteomes" id="UP001319104">
    <property type="component" value="Unassembled WGS sequence"/>
</dbReference>
<dbReference type="EMBL" id="JAHCMY010000008">
    <property type="protein sequence ID" value="MBS9525038.1"/>
    <property type="molecule type" value="Genomic_DNA"/>
</dbReference>
<protein>
    <submittedName>
        <fullName evidence="4">Glycosyltransferase</fullName>
    </submittedName>
</protein>
<dbReference type="InterPro" id="IPR001296">
    <property type="entry name" value="Glyco_trans_1"/>
</dbReference>
<dbReference type="AlphaFoldDB" id="A0AAP2G5X3"/>
<dbReference type="Pfam" id="PF13439">
    <property type="entry name" value="Glyco_transf_4"/>
    <property type="match status" value="1"/>
</dbReference>
<dbReference type="InterPro" id="IPR050194">
    <property type="entry name" value="Glycosyltransferase_grp1"/>
</dbReference>
<dbReference type="Gene3D" id="3.40.50.2000">
    <property type="entry name" value="Glycogen Phosphorylase B"/>
    <property type="match status" value="2"/>
</dbReference>
<comment type="caution">
    <text evidence="4">The sequence shown here is derived from an EMBL/GenBank/DDBJ whole genome shotgun (WGS) entry which is preliminary data.</text>
</comment>
<accession>A0AAP2G5X3</accession>
<keyword evidence="1" id="KW-0175">Coiled coil</keyword>
<reference evidence="4 5" key="1">
    <citation type="submission" date="2021-05" db="EMBL/GenBank/DDBJ databases">
        <authorList>
            <person name="Zhang Z.D."/>
            <person name="Osman G."/>
        </authorList>
    </citation>
    <scope>NUCLEOTIDE SEQUENCE [LARGE SCALE GENOMIC DNA]</scope>
    <source>
        <strain evidence="4 5">KCTC 32217</strain>
    </source>
</reference>
<gene>
    <name evidence="4" type="ORF">KI659_13545</name>
</gene>
<organism evidence="4 5">
    <name type="scientific">Litoribacter ruber</name>
    <dbReference type="NCBI Taxonomy" id="702568"/>
    <lineage>
        <taxon>Bacteria</taxon>
        <taxon>Pseudomonadati</taxon>
        <taxon>Bacteroidota</taxon>
        <taxon>Cytophagia</taxon>
        <taxon>Cytophagales</taxon>
        <taxon>Cyclobacteriaceae</taxon>
        <taxon>Litoribacter</taxon>
    </lineage>
</organism>
<feature type="coiled-coil region" evidence="1">
    <location>
        <begin position="314"/>
        <end position="341"/>
    </location>
</feature>
<dbReference type="RefSeq" id="WP_213945902.1">
    <property type="nucleotide sequence ID" value="NZ_JAHCMY010000008.1"/>
</dbReference>
<dbReference type="CDD" id="cd03801">
    <property type="entry name" value="GT4_PimA-like"/>
    <property type="match status" value="1"/>
</dbReference>
<proteinExistence type="predicted"/>
<evidence type="ECO:0000259" key="2">
    <source>
        <dbReference type="Pfam" id="PF00534"/>
    </source>
</evidence>
<feature type="domain" description="Glycosyltransferase subfamily 4-like N-terminal" evidence="3">
    <location>
        <begin position="23"/>
        <end position="184"/>
    </location>
</feature>
<dbReference type="Pfam" id="PF00534">
    <property type="entry name" value="Glycos_transf_1"/>
    <property type="match status" value="1"/>
</dbReference>
<evidence type="ECO:0000259" key="3">
    <source>
        <dbReference type="Pfam" id="PF13439"/>
    </source>
</evidence>
<dbReference type="InterPro" id="IPR028098">
    <property type="entry name" value="Glyco_trans_4-like_N"/>
</dbReference>
<feature type="domain" description="Glycosyl transferase family 1" evidence="2">
    <location>
        <begin position="199"/>
        <end position="346"/>
    </location>
</feature>
<dbReference type="GO" id="GO:0016757">
    <property type="term" value="F:glycosyltransferase activity"/>
    <property type="evidence" value="ECO:0007669"/>
    <property type="project" value="InterPro"/>
</dbReference>
<evidence type="ECO:0000313" key="4">
    <source>
        <dbReference type="EMBL" id="MBS9525038.1"/>
    </source>
</evidence>
<evidence type="ECO:0000313" key="5">
    <source>
        <dbReference type="Proteomes" id="UP001319104"/>
    </source>
</evidence>
<keyword evidence="5" id="KW-1185">Reference proteome</keyword>
<sequence>MSRFLFYDDKIINLLLENEKPTGGAAVQALNWVKGLLEEGHEVALMTNVPKDKLKSEYRNLKLIPLYDDKKGMRWIRWVSYRIPFIHDQIREYNPDFLYQGVPGWQSMVLALICKKLGIKFLMRISSDAMVDDRFLRKYSKPHQIVVQNAFNLADCIICQNEYQFGQMQEKYPNNKILKITNPIEYKSTTNSYAWKGHILWLGLFKAVKNLGLLYEIASLLPNEKFVVAGEPAKSIDSKTREYIQKLEKLPNVKFVGFLQKTEVTEYLINAKFLLNTSLFEGFSNTFLEAMQVHTPILTTNKVNPDQIITKHNLGITYDSAEELKNKINNLTEEQIIAKRESIQKYLYNYHHHRHLAKKLVEALTENTKSYNKGILQTLTLGQFKPSIAK</sequence>
<dbReference type="PANTHER" id="PTHR45947:SF3">
    <property type="entry name" value="SULFOQUINOVOSYL TRANSFERASE SQD2"/>
    <property type="match status" value="1"/>
</dbReference>